<dbReference type="RefSeq" id="WP_200465004.1">
    <property type="nucleotide sequence ID" value="NZ_JAENRR010000021.1"/>
</dbReference>
<gene>
    <name evidence="3" type="ORF">JIV24_10565</name>
</gene>
<dbReference type="PANTHER" id="PTHR46534:SF1">
    <property type="entry name" value="IGGFC-BINDING PROTEIN N-TERMINAL DOMAIN-CONTAINING PROTEIN"/>
    <property type="match status" value="1"/>
</dbReference>
<dbReference type="Proteomes" id="UP000605676">
    <property type="component" value="Unassembled WGS sequence"/>
</dbReference>
<dbReference type="InterPro" id="IPR035234">
    <property type="entry name" value="IgGFc-bd_N"/>
</dbReference>
<evidence type="ECO:0000259" key="2">
    <source>
        <dbReference type="Pfam" id="PF19081"/>
    </source>
</evidence>
<sequence>MLCRNAYLYFFCYIIVLFNTNAQVGREFWFVAPDVTVGHGDEPIVFRITALGTTANVTVSMPADGGRVIQNIQINANTQERIDLDKDVVENEPSDRVNNKGVYITSDADITVYYEVANGVNPDKFTLKGHNGLGTEFFVPSQNTFRNKPLNPVADEKVDIVATEDNTSITIVPTASVVGHAANVPFTITLNRGQTFCVENTNDTSPTSSLAGTYISSDKDIAVTISDDSVWQGQGYGPYDLIGDQLIPTSVIGTEYIVVNTSPDNRTINKVYVLATEDDTYVTIVYNNQQLIKRLDRGEQLDLDIEGNALYIDADKPVYAYQLASLWNRTGNEMGSAVLPSASCTGSRSVSFVRTFTLEFWVQLLTQEKNLNSFVFRDQNGNQRNDLDRIVWEKVKGTDTGSADETWYSGVIQLDITTGAPHTIENTNGLFHMSILDENQGSTSYGYFSSYGQLRLEGPTQECQGNQIVLSTAEPMKSYNWYSEHTGNTVQSTAETFAVSQSGTYWVQAEVNFGGCIQTDSIYVEFLLPEFDLGADTIVCPEETITFEVPDGLGTYEWFDGTTNNSTSVILAEGDVQDVWLTVTDNLNCSNTDRKQVLTHSLPVVSLDRTELCRGERITADETGIERYEWSFNGRVLNLDETQNYIEPQQSGNYTLTVWGAEGCSVSQNFNVTLNELPAFDIIDELGCIAATTTINAPLNGAGYSYLWSDNSTGTSLDVNVAADYWLEITDANGCTSRDEFNFDFLPPKPFDLGPDREECAGITLTINHGSDYSNYEWRFQKDGVGAIATLPTPTPEYAYEISPATSDDNGRYFVTAIDLDGCEVADDVQVSFVIAPAPHLGLSQNLCTGEEVIISVTTGYDNYAWSLNGTVDNSLSGAEITVSTPGTYQVEASIGGCVKTNEIIVTEHGNPTIALNAPSNICPESERNITIDNFVPADGLFDYLVWNGGQRRINDWTTAKLVIDGAGTYNVTAYDEYGCSATDAVNVSEFAKTEITLPDPIETCENVTVALSNPIANALSYDWYKIESNGDTHLIANADWNTSESGSYRLLIEDANGCQSEDTLVLKSLAIPNVDLGPDREMCEGDIITLTTDPSFTTYRWNGDTNLNEPTLQVTTTNTYRIEVTTADGCIAEDDVLITANPLPNVTVNDTTVCSGIMGVLEAPIGLANYRWSTRATTPTITVAKGSYTLSAETNKGCIGTATAHVIWRPIPNVTLGADTAICPVDMVLLEATPGFTSYKWHNNDLGTSIYANFSDTVNIVTVTDEHGCIGFDTKMVHALPAPDYELCPDTAVCNGDSLLLEAGYEFIEYRWFDNSRLPTFTVKEAGEYWVSVLDGCFWLQDTTRVVFNETPVIVQLDTLIYGQIGILAQGGTEPYQYAINEEAWQDENVFKDLENGMYIVQVHDLNTCMAADTVLLNSIVDIDIPNFVTPNNDGINDRWEIEGMDKFPDSIIKIYDRFGKLLIEYKASEPGWDGEYIGKPVPSDAYWYVIEVLPLKKMLKGHITLKR</sequence>
<accession>A0ABS1HKV2</accession>
<reference evidence="3 4" key="1">
    <citation type="submission" date="2021-01" db="EMBL/GenBank/DDBJ databases">
        <title>Carboxyliciviraga sp.nov., isolated from coastal sediments.</title>
        <authorList>
            <person name="Lu D."/>
            <person name="Zhang T."/>
        </authorList>
    </citation>
    <scope>NUCLEOTIDE SEQUENCE [LARGE SCALE GENOMIC DNA]</scope>
    <source>
        <strain evidence="3 4">N1Y132</strain>
    </source>
</reference>
<evidence type="ECO:0000313" key="3">
    <source>
        <dbReference type="EMBL" id="MBK3517774.1"/>
    </source>
</evidence>
<dbReference type="Pfam" id="PF17517">
    <property type="entry name" value="IgGFc_binding"/>
    <property type="match status" value="1"/>
</dbReference>
<dbReference type="InterPro" id="IPR044023">
    <property type="entry name" value="Ig_7"/>
</dbReference>
<name>A0ABS1HKV2_9BACT</name>
<feature type="domain" description="Ig-like" evidence="2">
    <location>
        <begin position="459"/>
        <end position="520"/>
    </location>
</feature>
<proteinExistence type="predicted"/>
<feature type="domain" description="IgGFc-binding protein N-terminal" evidence="1">
    <location>
        <begin position="130"/>
        <end position="427"/>
    </location>
</feature>
<comment type="caution">
    <text evidence="3">The sequence shown here is derived from an EMBL/GenBank/DDBJ whole genome shotgun (WGS) entry which is preliminary data.</text>
</comment>
<protein>
    <submittedName>
        <fullName evidence="3">T9SS type B sorting domain-containing protein</fullName>
    </submittedName>
</protein>
<evidence type="ECO:0000259" key="1">
    <source>
        <dbReference type="Pfam" id="PF17517"/>
    </source>
</evidence>
<dbReference type="Pfam" id="PF13585">
    <property type="entry name" value="CHU_C"/>
    <property type="match status" value="1"/>
</dbReference>
<dbReference type="InterPro" id="IPR026341">
    <property type="entry name" value="T9SS_type_B"/>
</dbReference>
<dbReference type="NCBIfam" id="TIGR04131">
    <property type="entry name" value="Bac_Flav_CTERM"/>
    <property type="match status" value="1"/>
</dbReference>
<dbReference type="Pfam" id="PF19081">
    <property type="entry name" value="Ig_7"/>
    <property type="match status" value="1"/>
</dbReference>
<keyword evidence="4" id="KW-1185">Reference proteome</keyword>
<dbReference type="EMBL" id="JAENRR010000021">
    <property type="protein sequence ID" value="MBK3517774.1"/>
    <property type="molecule type" value="Genomic_DNA"/>
</dbReference>
<organism evidence="3 4">
    <name type="scientific">Carboxylicivirga marina</name>
    <dbReference type="NCBI Taxonomy" id="2800988"/>
    <lineage>
        <taxon>Bacteria</taxon>
        <taxon>Pseudomonadati</taxon>
        <taxon>Bacteroidota</taxon>
        <taxon>Bacteroidia</taxon>
        <taxon>Marinilabiliales</taxon>
        <taxon>Marinilabiliaceae</taxon>
        <taxon>Carboxylicivirga</taxon>
    </lineage>
</organism>
<evidence type="ECO:0000313" key="4">
    <source>
        <dbReference type="Proteomes" id="UP000605676"/>
    </source>
</evidence>
<dbReference type="PANTHER" id="PTHR46534">
    <property type="entry name" value="IGGFC_BINDING DOMAIN-CONTAINING PROTEIN"/>
    <property type="match status" value="1"/>
</dbReference>